<accession>A0A6J3MG37</accession>
<dbReference type="GeneID" id="54366098"/>
<reference evidence="2" key="1">
    <citation type="submission" date="2020-01" db="EMBL/GenBank/DDBJ databases">
        <authorList>
            <consortium name="DOE Joint Genome Institute"/>
            <person name="Haridas S."/>
            <person name="Albert R."/>
            <person name="Binder M."/>
            <person name="Bloem J."/>
            <person name="Labutti K."/>
            <person name="Salamov A."/>
            <person name="Andreopoulos B."/>
            <person name="Baker S.E."/>
            <person name="Barry K."/>
            <person name="Bills G."/>
            <person name="Bluhm B.H."/>
            <person name="Cannon C."/>
            <person name="Castanera R."/>
            <person name="Culley D.E."/>
            <person name="Daum C."/>
            <person name="Ezra D."/>
            <person name="Gonzalez J.B."/>
            <person name="Henrissat B."/>
            <person name="Kuo A."/>
            <person name="Liang C."/>
            <person name="Lipzen A."/>
            <person name="Lutzoni F."/>
            <person name="Magnuson J."/>
            <person name="Mondo S."/>
            <person name="Nolan M."/>
            <person name="Ohm R."/>
            <person name="Pangilinan J."/>
            <person name="Park H.-J."/>
            <person name="Ramirez L."/>
            <person name="Alfaro M."/>
            <person name="Sun H."/>
            <person name="Tritt A."/>
            <person name="Yoshinaga Y."/>
            <person name="Zwiers L.-H."/>
            <person name="Turgeon B.G."/>
            <person name="Goodwin S.B."/>
            <person name="Spatafora J.W."/>
            <person name="Crous P.W."/>
            <person name="Grigoriev I.V."/>
        </authorList>
    </citation>
    <scope>NUCLEOTIDE SEQUENCE</scope>
    <source>
        <strain evidence="2">CBS 342.82</strain>
    </source>
</reference>
<evidence type="ECO:0000313" key="1">
    <source>
        <dbReference type="Proteomes" id="UP000504637"/>
    </source>
</evidence>
<keyword evidence="1" id="KW-1185">Reference proteome</keyword>
<sequence>MAPTSASLGDAMDTDIILGVASEQVANIVDQMRNLSVDQLIHIKQQAIHLANAKAPFLRLPPNVRKIIYTYMVRDYLSPLTEKFDHNWLDSRQQPSFFRTCRLIQRECDQLFPVAPFQVLVLRNDRLYRLAELPSDWLSFQVGLSGLSRMKSDRPMDSMRDAEERANELRALLQEQGHSSGVIVFREDLHIGPKAWYTYERPVHAG</sequence>
<protein>
    <recommendedName>
        <fullName evidence="3">F-box domain-containing protein</fullName>
    </recommendedName>
</protein>
<reference evidence="2" key="2">
    <citation type="submission" date="2020-04" db="EMBL/GenBank/DDBJ databases">
        <authorList>
            <consortium name="NCBI Genome Project"/>
        </authorList>
    </citation>
    <scope>NUCLEOTIDE SEQUENCE</scope>
    <source>
        <strain evidence="2">CBS 342.82</strain>
    </source>
</reference>
<gene>
    <name evidence="2" type="ORF">K489DRAFT_427383</name>
</gene>
<dbReference type="Proteomes" id="UP000504637">
    <property type="component" value="Unplaced"/>
</dbReference>
<dbReference type="RefSeq" id="XP_033463977.1">
    <property type="nucleotide sequence ID" value="XM_033608298.1"/>
</dbReference>
<name>A0A6J3MG37_9PEZI</name>
<evidence type="ECO:0008006" key="3">
    <source>
        <dbReference type="Google" id="ProtNLM"/>
    </source>
</evidence>
<dbReference type="AlphaFoldDB" id="A0A6J3MG37"/>
<evidence type="ECO:0000313" key="2">
    <source>
        <dbReference type="RefSeq" id="XP_033463977.1"/>
    </source>
</evidence>
<organism evidence="2">
    <name type="scientific">Dissoconium aciculare CBS 342.82</name>
    <dbReference type="NCBI Taxonomy" id="1314786"/>
    <lineage>
        <taxon>Eukaryota</taxon>
        <taxon>Fungi</taxon>
        <taxon>Dikarya</taxon>
        <taxon>Ascomycota</taxon>
        <taxon>Pezizomycotina</taxon>
        <taxon>Dothideomycetes</taxon>
        <taxon>Dothideomycetidae</taxon>
        <taxon>Mycosphaerellales</taxon>
        <taxon>Dissoconiaceae</taxon>
        <taxon>Dissoconium</taxon>
    </lineage>
</organism>
<reference evidence="2" key="3">
    <citation type="submission" date="2025-08" db="UniProtKB">
        <authorList>
            <consortium name="RefSeq"/>
        </authorList>
    </citation>
    <scope>IDENTIFICATION</scope>
    <source>
        <strain evidence="2">CBS 342.82</strain>
    </source>
</reference>
<proteinExistence type="predicted"/>